<evidence type="ECO:0000256" key="1">
    <source>
        <dbReference type="SAM" id="MobiDB-lite"/>
    </source>
</evidence>
<keyword evidence="2" id="KW-1133">Transmembrane helix</keyword>
<feature type="compositionally biased region" description="Basic residues" evidence="1">
    <location>
        <begin position="90"/>
        <end position="100"/>
    </location>
</feature>
<feature type="region of interest" description="Disordered" evidence="1">
    <location>
        <begin position="407"/>
        <end position="439"/>
    </location>
</feature>
<protein>
    <submittedName>
        <fullName evidence="3">Uncharacterized protein</fullName>
    </submittedName>
</protein>
<keyword evidence="2" id="KW-0472">Membrane</keyword>
<gene>
    <name evidence="3" type="ORF">HJC23_007996</name>
</gene>
<feature type="compositionally biased region" description="Basic and acidic residues" evidence="1">
    <location>
        <begin position="359"/>
        <end position="375"/>
    </location>
</feature>
<dbReference type="Gene3D" id="3.40.30.10">
    <property type="entry name" value="Glutaredoxin"/>
    <property type="match status" value="1"/>
</dbReference>
<name>A0ABD3P931_9STRA</name>
<feature type="compositionally biased region" description="Polar residues" evidence="1">
    <location>
        <begin position="407"/>
        <end position="426"/>
    </location>
</feature>
<evidence type="ECO:0000256" key="2">
    <source>
        <dbReference type="SAM" id="Phobius"/>
    </source>
</evidence>
<feature type="compositionally biased region" description="Basic and acidic residues" evidence="1">
    <location>
        <begin position="248"/>
        <end position="257"/>
    </location>
</feature>
<feature type="region of interest" description="Disordered" evidence="1">
    <location>
        <begin position="359"/>
        <end position="388"/>
    </location>
</feature>
<feature type="region of interest" description="Disordered" evidence="1">
    <location>
        <begin position="82"/>
        <end position="107"/>
    </location>
</feature>
<feature type="region of interest" description="Disordered" evidence="1">
    <location>
        <begin position="248"/>
        <end position="286"/>
    </location>
</feature>
<feature type="transmembrane region" description="Helical" evidence="2">
    <location>
        <begin position="50"/>
        <end position="74"/>
    </location>
</feature>
<keyword evidence="2" id="KW-0812">Transmembrane</keyword>
<accession>A0ABD3P931</accession>
<keyword evidence="4" id="KW-1185">Reference proteome</keyword>
<sequence length="737" mass="82627">MAYYDPRELFATVPDSNDGNRPPFKTSLRESIDMLLSNSWPYKSISPFQAYLLGVFGCLSIFVTYVLVSNWIYATSRRRRRRFRPDAKRKNVSKQKRKKSCPLSDEKDIRTEECHPSKMMNLRGMEKIGYATSNDSIDSYEIPKHVPNRAAFTQLRRQLHRTDSNRQKINTNLILTVNAPSCKLYEHMNSFPLEMHRNERATEEDKDTTPSGGMCLLDSEFEVQKEENPTTESDSSARIDFQPHYAKAHDEEHKLAAKPDGVTSDNSSPEVDEDKSDASRDERNSNFILNANAASCKLSEYMSSFPFEMHRHEGATEEDKDTTPSGGTCLLDSEFEVQKEENATTECDTSEMIDFQPHEPKAHDEEHKLTAKPDDVTSDNSSPEVDESMSDAALDAQHLKNAPISSALVSLTHSTRPNETLRTSPDSNREIDSAATPPVASCTKDDVKIAFCSKNTSVSQSEEQHVTASNTSCTNLLSCHKSSASNEPPEILYESNVAKIATTENVSSTSSLIVLLSKGVADYAQAANQKATLSLLNDLDLSYKVIDGMDPSQREKRNEMFKVSGVRGNYPQIFINENSNHCYLGGYEWLERQSTDELNKMFARNQRKTLNTASQEKMECSSSESGSSFVHPMKEHLTLLISNGVADYIQAAKQKSALLLLTDFSIPYKIVDGMDPLQREKRNELFKISGIRGNYPQLFAFDESSGEHRYLGNSDWLEAQSTSNIKAILGETAVAIQ</sequence>
<organism evidence="3 4">
    <name type="scientific">Cyclotella cryptica</name>
    <dbReference type="NCBI Taxonomy" id="29204"/>
    <lineage>
        <taxon>Eukaryota</taxon>
        <taxon>Sar</taxon>
        <taxon>Stramenopiles</taxon>
        <taxon>Ochrophyta</taxon>
        <taxon>Bacillariophyta</taxon>
        <taxon>Coscinodiscophyceae</taxon>
        <taxon>Thalassiosirophycidae</taxon>
        <taxon>Stephanodiscales</taxon>
        <taxon>Stephanodiscaceae</taxon>
        <taxon>Cyclotella</taxon>
    </lineage>
</organism>
<comment type="caution">
    <text evidence="3">The sequence shown here is derived from an EMBL/GenBank/DDBJ whole genome shotgun (WGS) entry which is preliminary data.</text>
</comment>
<proteinExistence type="predicted"/>
<evidence type="ECO:0000313" key="3">
    <source>
        <dbReference type="EMBL" id="KAL3783891.1"/>
    </source>
</evidence>
<dbReference type="PROSITE" id="PS51354">
    <property type="entry name" value="GLUTAREDOXIN_2"/>
    <property type="match status" value="1"/>
</dbReference>
<dbReference type="Proteomes" id="UP001516023">
    <property type="component" value="Unassembled WGS sequence"/>
</dbReference>
<evidence type="ECO:0000313" key="4">
    <source>
        <dbReference type="Proteomes" id="UP001516023"/>
    </source>
</evidence>
<reference evidence="3 4" key="1">
    <citation type="journal article" date="2020" name="G3 (Bethesda)">
        <title>Improved Reference Genome for Cyclotella cryptica CCMP332, a Model for Cell Wall Morphogenesis, Salinity Adaptation, and Lipid Production in Diatoms (Bacillariophyta).</title>
        <authorList>
            <person name="Roberts W.R."/>
            <person name="Downey K.M."/>
            <person name="Ruck E.C."/>
            <person name="Traller J.C."/>
            <person name="Alverson A.J."/>
        </authorList>
    </citation>
    <scope>NUCLEOTIDE SEQUENCE [LARGE SCALE GENOMIC DNA]</scope>
    <source>
        <strain evidence="3 4">CCMP332</strain>
    </source>
</reference>
<dbReference type="AlphaFoldDB" id="A0ABD3P931"/>
<dbReference type="EMBL" id="JABMIG020000249">
    <property type="protein sequence ID" value="KAL3783891.1"/>
    <property type="molecule type" value="Genomic_DNA"/>
</dbReference>